<dbReference type="Proteomes" id="UP000717835">
    <property type="component" value="Unassembled WGS sequence"/>
</dbReference>
<dbReference type="GO" id="GO:0016747">
    <property type="term" value="F:acyltransferase activity, transferring groups other than amino-acyl groups"/>
    <property type="evidence" value="ECO:0007669"/>
    <property type="project" value="InterPro"/>
</dbReference>
<evidence type="ECO:0000313" key="4">
    <source>
        <dbReference type="Proteomes" id="UP000717835"/>
    </source>
</evidence>
<evidence type="ECO:0000313" key="3">
    <source>
        <dbReference type="EMBL" id="HJF92815.1"/>
    </source>
</evidence>
<feature type="transmembrane region" description="Helical" evidence="1">
    <location>
        <begin position="46"/>
        <end position="68"/>
    </location>
</feature>
<name>A0A921LCI1_9BACT</name>
<dbReference type="PANTHER" id="PTHR37312:SF1">
    <property type="entry name" value="MEMBRANE-BOUND ACYLTRANSFERASE YKRP-RELATED"/>
    <property type="match status" value="1"/>
</dbReference>
<evidence type="ECO:0000256" key="1">
    <source>
        <dbReference type="SAM" id="Phobius"/>
    </source>
</evidence>
<feature type="transmembrane region" description="Helical" evidence="1">
    <location>
        <begin position="21"/>
        <end position="40"/>
    </location>
</feature>
<accession>A0A921LCI1</accession>
<feature type="transmembrane region" description="Helical" evidence="1">
    <location>
        <begin position="127"/>
        <end position="144"/>
    </location>
</feature>
<sequence>MKTTAPFLGNERTPSGRMDEIDYLKCVCILLMVVFHLAYIGDKYPYAKQVVYTFHMPVFLLISGYLTHIGKPAREFLRKYLWIFIPYAVMETGYAVASSLLPVRQGLEELSLPAVVEALFVSPVGPYWYLHTLILCALLYYAVFRLVRGQTLTRFIILGLCLYGLARLHLLAFANAAYFLGGCILAQSGVLLSRFFRPSLWAAVPLVLLCAVPENLSRGTLAGVLITYLAACLLLRFYPLLTPRLRRGSLYIGRHTLAVLLFSPIFTMLAKGYLPLLAFDPTGMLFLTTATALAVGGSLAIEQAIYRLGLSRYFFGK</sequence>
<dbReference type="PANTHER" id="PTHR37312">
    <property type="entry name" value="MEMBRANE-BOUND ACYLTRANSFERASE YKRP-RELATED"/>
    <property type="match status" value="1"/>
</dbReference>
<dbReference type="InterPro" id="IPR052734">
    <property type="entry name" value="Nod_factor_acetyltransferase"/>
</dbReference>
<feature type="transmembrane region" description="Helical" evidence="1">
    <location>
        <begin position="222"/>
        <end position="239"/>
    </location>
</feature>
<feature type="transmembrane region" description="Helical" evidence="1">
    <location>
        <begin position="176"/>
        <end position="193"/>
    </location>
</feature>
<proteinExistence type="predicted"/>
<comment type="caution">
    <text evidence="3">The sequence shown here is derived from an EMBL/GenBank/DDBJ whole genome shotgun (WGS) entry which is preliminary data.</text>
</comment>
<feature type="transmembrane region" description="Helical" evidence="1">
    <location>
        <begin position="251"/>
        <end position="270"/>
    </location>
</feature>
<organism evidence="3 4">
    <name type="scientific">Mediterranea massiliensis</name>
    <dbReference type="NCBI Taxonomy" id="1841865"/>
    <lineage>
        <taxon>Bacteria</taxon>
        <taxon>Pseudomonadati</taxon>
        <taxon>Bacteroidota</taxon>
        <taxon>Bacteroidia</taxon>
        <taxon>Bacteroidales</taxon>
        <taxon>Bacteroidaceae</taxon>
        <taxon>Mediterranea</taxon>
    </lineage>
</organism>
<evidence type="ECO:0000259" key="2">
    <source>
        <dbReference type="Pfam" id="PF01757"/>
    </source>
</evidence>
<gene>
    <name evidence="3" type="ORF">K8W02_10615</name>
</gene>
<feature type="transmembrane region" description="Helical" evidence="1">
    <location>
        <begin position="282"/>
        <end position="301"/>
    </location>
</feature>
<keyword evidence="3" id="KW-0808">Transferase</keyword>
<reference evidence="3" key="2">
    <citation type="submission" date="2021-09" db="EMBL/GenBank/DDBJ databases">
        <authorList>
            <person name="Gilroy R."/>
        </authorList>
    </citation>
    <scope>NUCLEOTIDE SEQUENCE</scope>
    <source>
        <strain evidence="3">CHK55-1828</strain>
    </source>
</reference>
<feature type="transmembrane region" description="Helical" evidence="1">
    <location>
        <begin position="80"/>
        <end position="101"/>
    </location>
</feature>
<keyword evidence="3" id="KW-0012">Acyltransferase</keyword>
<protein>
    <submittedName>
        <fullName evidence="3">Acyltransferase</fullName>
    </submittedName>
</protein>
<dbReference type="AlphaFoldDB" id="A0A921LCI1"/>
<reference evidence="3" key="1">
    <citation type="journal article" date="2021" name="PeerJ">
        <title>Extensive microbial diversity within the chicken gut microbiome revealed by metagenomics and culture.</title>
        <authorList>
            <person name="Gilroy R."/>
            <person name="Ravi A."/>
            <person name="Getino M."/>
            <person name="Pursley I."/>
            <person name="Horton D.L."/>
            <person name="Alikhan N.F."/>
            <person name="Baker D."/>
            <person name="Gharbi K."/>
            <person name="Hall N."/>
            <person name="Watson M."/>
            <person name="Adriaenssens E.M."/>
            <person name="Foster-Nyarko E."/>
            <person name="Jarju S."/>
            <person name="Secka A."/>
            <person name="Antonio M."/>
            <person name="Oren A."/>
            <person name="Chaudhuri R.R."/>
            <person name="La Ragione R."/>
            <person name="Hildebrand F."/>
            <person name="Pallen M.J."/>
        </authorList>
    </citation>
    <scope>NUCLEOTIDE SEQUENCE</scope>
    <source>
        <strain evidence="3">CHK55-1828</strain>
    </source>
</reference>
<dbReference type="EMBL" id="DYVX01000084">
    <property type="protein sequence ID" value="HJF92815.1"/>
    <property type="molecule type" value="Genomic_DNA"/>
</dbReference>
<feature type="domain" description="Acyltransferase 3" evidence="2">
    <location>
        <begin position="20"/>
        <end position="301"/>
    </location>
</feature>
<dbReference type="InterPro" id="IPR002656">
    <property type="entry name" value="Acyl_transf_3_dom"/>
</dbReference>
<keyword evidence="1" id="KW-1133">Transmembrane helix</keyword>
<dbReference type="Pfam" id="PF01757">
    <property type="entry name" value="Acyl_transf_3"/>
    <property type="match status" value="1"/>
</dbReference>
<keyword evidence="1" id="KW-0812">Transmembrane</keyword>
<dbReference type="RefSeq" id="WP_276828647.1">
    <property type="nucleotide sequence ID" value="NZ_DYVX01000084.1"/>
</dbReference>
<keyword evidence="1" id="KW-0472">Membrane</keyword>